<keyword evidence="2" id="KW-1185">Reference proteome</keyword>
<dbReference type="OrthoDB" id="7477527at2759"/>
<protein>
    <submittedName>
        <fullName evidence="1">Uncharacterized protein</fullName>
    </submittedName>
</protein>
<dbReference type="Proteomes" id="UP000324222">
    <property type="component" value="Unassembled WGS sequence"/>
</dbReference>
<reference evidence="1 2" key="1">
    <citation type="submission" date="2019-05" db="EMBL/GenBank/DDBJ databases">
        <title>Another draft genome of Portunus trituberculatus and its Hox gene families provides insights of decapod evolution.</title>
        <authorList>
            <person name="Jeong J.-H."/>
            <person name="Song I."/>
            <person name="Kim S."/>
            <person name="Choi T."/>
            <person name="Kim D."/>
            <person name="Ryu S."/>
            <person name="Kim W."/>
        </authorList>
    </citation>
    <scope>NUCLEOTIDE SEQUENCE [LARGE SCALE GENOMIC DNA]</scope>
    <source>
        <tissue evidence="1">Muscle</tissue>
    </source>
</reference>
<gene>
    <name evidence="1" type="ORF">E2C01_029086</name>
</gene>
<dbReference type="EMBL" id="VSRR010003319">
    <property type="protein sequence ID" value="MPC35658.1"/>
    <property type="molecule type" value="Genomic_DNA"/>
</dbReference>
<accession>A0A5B7EQV9</accession>
<dbReference type="AlphaFoldDB" id="A0A5B7EQV9"/>
<proteinExistence type="predicted"/>
<evidence type="ECO:0000313" key="2">
    <source>
        <dbReference type="Proteomes" id="UP000324222"/>
    </source>
</evidence>
<evidence type="ECO:0000313" key="1">
    <source>
        <dbReference type="EMBL" id="MPC35658.1"/>
    </source>
</evidence>
<sequence length="241" mass="26109">MVAEGTANLMSTALPLAARAFTQFRLSARQSAVRSAPELARRGTVRAAPLSCGLFDQEATDCVINIQPPPQSRFLGPSVAYLKPPLLPGPVLIFLISGRCPLRVARSCTTLPIAPPTKKRERPAAANPLATTALSVSAITTSHSLRAPAGYYTALKATSTAALTETQELLRVPRDVFAEVACRSLFLSARYVPGRENSWVDTLSRFQDMSVAWQLRPQMFHLFTLHYGTPAIDLFTSPDTA</sequence>
<comment type="caution">
    <text evidence="1">The sequence shown here is derived from an EMBL/GenBank/DDBJ whole genome shotgun (WGS) entry which is preliminary data.</text>
</comment>
<organism evidence="1 2">
    <name type="scientific">Portunus trituberculatus</name>
    <name type="common">Swimming crab</name>
    <name type="synonym">Neptunus trituberculatus</name>
    <dbReference type="NCBI Taxonomy" id="210409"/>
    <lineage>
        <taxon>Eukaryota</taxon>
        <taxon>Metazoa</taxon>
        <taxon>Ecdysozoa</taxon>
        <taxon>Arthropoda</taxon>
        <taxon>Crustacea</taxon>
        <taxon>Multicrustacea</taxon>
        <taxon>Malacostraca</taxon>
        <taxon>Eumalacostraca</taxon>
        <taxon>Eucarida</taxon>
        <taxon>Decapoda</taxon>
        <taxon>Pleocyemata</taxon>
        <taxon>Brachyura</taxon>
        <taxon>Eubrachyura</taxon>
        <taxon>Portunoidea</taxon>
        <taxon>Portunidae</taxon>
        <taxon>Portuninae</taxon>
        <taxon>Portunus</taxon>
    </lineage>
</organism>
<name>A0A5B7EQV9_PORTR</name>